<dbReference type="PANTHER" id="PTHR43584:SF8">
    <property type="entry name" value="N-ACETYLMURAMATE ALPHA-1-PHOSPHATE URIDYLYLTRANSFERASE"/>
    <property type="match status" value="1"/>
</dbReference>
<dbReference type="KEGG" id="vg:9926518"/>
<dbReference type="InterPro" id="IPR011009">
    <property type="entry name" value="Kinase-like_dom_sf"/>
</dbReference>
<dbReference type="InterPro" id="IPR005835">
    <property type="entry name" value="NTP_transferase_dom"/>
</dbReference>
<keyword evidence="5" id="KW-1185">Reference proteome</keyword>
<dbReference type="InterPro" id="IPR029044">
    <property type="entry name" value="Nucleotide-diphossugar_trans"/>
</dbReference>
<feature type="domain" description="Nucleotidyl transferase" evidence="3">
    <location>
        <begin position="5"/>
        <end position="95"/>
    </location>
</feature>
<dbReference type="OrthoDB" id="1088at10239"/>
<evidence type="ECO:0000256" key="2">
    <source>
        <dbReference type="ARBA" id="ARBA00022695"/>
    </source>
</evidence>
<dbReference type="Gene3D" id="3.90.550.10">
    <property type="entry name" value="Spore Coat Polysaccharide Biosynthesis Protein SpsA, Chain A"/>
    <property type="match status" value="1"/>
</dbReference>
<accession>E5EPL8</accession>
<dbReference type="InterPro" id="IPR050065">
    <property type="entry name" value="GlmU-like"/>
</dbReference>
<reference evidence="4 5" key="1">
    <citation type="journal article" date="2010" name="Virol. J.">
        <title>Genomes of the T4-related bacteriophages as windows on microbial genome evolution.</title>
        <authorList>
            <person name="Petrov V.M."/>
            <person name="Ratnayaka S."/>
            <person name="Nolan J.M."/>
            <person name="Miller E.S."/>
            <person name="Karam J.D."/>
        </authorList>
    </citation>
    <scope>NUCLEOTIDE SEQUENCE [LARGE SCALE GENOMIC DNA]</scope>
</reference>
<protein>
    <submittedName>
        <fullName evidence="4">Conserved hypothetical phage protein</fullName>
    </submittedName>
</protein>
<sequence length="561" mass="63270">MTMNKVVILGAGLATRLYPITHQIPKVLVNYGQHTILKHLHDLYANEADEIIVVVHSKFKATVQAYCRMNQLLDVRIVTVDEAYGSAYAISQIPDIEGHNVLFNWCDVIPEFDETGFVWGSNQIFTFGDECRYAYDGMELKEVGATGGNVVGVYNVVNFSIDAPPGKEEANEYFSGRDFIEFIEDITMGPIAEGKLKNLVDLGDKPKLDSAHSCMGVIARDFNHVEIRNDVVVKTAIGEKGIELQDLELKWYLNTKSEFVPRLLNSNAMDHRITLERIRGSELSKVFKLRDLDLVLDSLSFSNSTFHPTNTQFEADLKFEVIDKVISRCKSIEHLVKSFGEIYLVNGVKIGRLEPMLRQAYNHLVQVKGLNEYSVIHGDPNFSNTFKAINGDIKFIDPRGYFGHTHLYGPRMYDECKVLYALTGYDKFNSDPLWGGLNISGCNIDIEIEPLVKDAYALPQFNEYHKLWVAVIWIALGGYFKNNPLKSVAAYYHGMYLLTTALNKLGRRLQDGTSVPSLETAISPRLITRTPKKWVLHDLETGEKYHPSSNPASGAAWDKIQ</sequence>
<dbReference type="Proteomes" id="UP000008731">
    <property type="component" value="Segment"/>
</dbReference>
<dbReference type="Pfam" id="PF00483">
    <property type="entry name" value="NTP_transferase"/>
    <property type="match status" value="1"/>
</dbReference>
<dbReference type="SUPFAM" id="SSF56112">
    <property type="entry name" value="Protein kinase-like (PK-like)"/>
    <property type="match status" value="1"/>
</dbReference>
<evidence type="ECO:0000313" key="5">
    <source>
        <dbReference type="Proteomes" id="UP000008731"/>
    </source>
</evidence>
<dbReference type="GeneID" id="9926518"/>
<dbReference type="PANTHER" id="PTHR43584">
    <property type="entry name" value="NUCLEOTIDYL TRANSFERASE"/>
    <property type="match status" value="1"/>
</dbReference>
<proteinExistence type="predicted"/>
<dbReference type="SUPFAM" id="SSF53448">
    <property type="entry name" value="Nucleotide-diphospho-sugar transferases"/>
    <property type="match status" value="1"/>
</dbReference>
<keyword evidence="2" id="KW-0548">Nucleotidyltransferase</keyword>
<evidence type="ECO:0000256" key="1">
    <source>
        <dbReference type="ARBA" id="ARBA00022679"/>
    </source>
</evidence>
<gene>
    <name evidence="4" type="ORF">Acj9p084</name>
</gene>
<name>E5EPL8_9CAUD</name>
<evidence type="ECO:0000259" key="3">
    <source>
        <dbReference type="Pfam" id="PF00483"/>
    </source>
</evidence>
<organism evidence="4 5">
    <name type="scientific">Acinetobacter phage Acj9</name>
    <dbReference type="NCBI Taxonomy" id="760939"/>
    <lineage>
        <taxon>Viruses</taxon>
        <taxon>Duplodnaviria</taxon>
        <taxon>Heunggongvirae</taxon>
        <taxon>Uroviricota</taxon>
        <taxon>Caudoviricetes</taxon>
        <taxon>Pantevenvirales</taxon>
        <taxon>Straboviridae</taxon>
        <taxon>Twarogvirinae</taxon>
        <taxon>Acajnonavirus</taxon>
        <taxon>Acajnonavirus acj9</taxon>
    </lineage>
</organism>
<evidence type="ECO:0000313" key="4">
    <source>
        <dbReference type="EMBL" id="ADG59984.1"/>
    </source>
</evidence>
<dbReference type="RefSeq" id="YP_004010221.1">
    <property type="nucleotide sequence ID" value="NC_014663.1"/>
</dbReference>
<dbReference type="GO" id="GO:0016779">
    <property type="term" value="F:nucleotidyltransferase activity"/>
    <property type="evidence" value="ECO:0007669"/>
    <property type="project" value="UniProtKB-KW"/>
</dbReference>
<dbReference type="EMBL" id="HM004124">
    <property type="protein sequence ID" value="ADG59984.1"/>
    <property type="molecule type" value="Genomic_DNA"/>
</dbReference>
<keyword evidence="1" id="KW-0808">Transferase</keyword>